<dbReference type="PROSITE" id="PS00893">
    <property type="entry name" value="NUDIX_BOX"/>
    <property type="match status" value="1"/>
</dbReference>
<keyword evidence="6" id="KW-1185">Reference proteome</keyword>
<dbReference type="InterPro" id="IPR015797">
    <property type="entry name" value="NUDIX_hydrolase-like_dom_sf"/>
</dbReference>
<dbReference type="InterPro" id="IPR000086">
    <property type="entry name" value="NUDIX_hydrolase_dom"/>
</dbReference>
<gene>
    <name evidence="5" type="ORF">FWJ32_00645</name>
</gene>
<feature type="domain" description="Nudix hydrolase" evidence="4">
    <location>
        <begin position="40"/>
        <end position="167"/>
    </location>
</feature>
<dbReference type="Pfam" id="PF00293">
    <property type="entry name" value="NUDIX"/>
    <property type="match status" value="1"/>
</dbReference>
<reference evidence="5 6" key="1">
    <citation type="submission" date="2019-08" db="EMBL/GenBank/DDBJ databases">
        <title>Calorimonas adulescens gen. nov., sp. nov., an anaerobic thermophilic bacterium from Sakhalin hot spring.</title>
        <authorList>
            <person name="Khomyakova M.A."/>
            <person name="Merkel A.Y."/>
            <person name="Novikov A."/>
            <person name="Bonch-Osmolovskaya E.A."/>
            <person name="Slobodkin A.I."/>
        </authorList>
    </citation>
    <scope>NUCLEOTIDE SEQUENCE [LARGE SCALE GENOMIC DNA]</scope>
    <source>
        <strain evidence="5 6">A05MB</strain>
    </source>
</reference>
<dbReference type="RefSeq" id="WP_149544046.1">
    <property type="nucleotide sequence ID" value="NZ_VTPS01000001.1"/>
</dbReference>
<comment type="similarity">
    <text evidence="3">Belongs to the Nudix hydrolase family.</text>
</comment>
<dbReference type="SUPFAM" id="SSF55811">
    <property type="entry name" value="Nudix"/>
    <property type="match status" value="1"/>
</dbReference>
<dbReference type="GO" id="GO:0019693">
    <property type="term" value="P:ribose phosphate metabolic process"/>
    <property type="evidence" value="ECO:0007669"/>
    <property type="project" value="TreeGrafter"/>
</dbReference>
<dbReference type="Gene3D" id="3.90.79.10">
    <property type="entry name" value="Nucleoside Triphosphate Pyrophosphohydrolase"/>
    <property type="match status" value="1"/>
</dbReference>
<dbReference type="InterPro" id="IPR020084">
    <property type="entry name" value="NUDIX_hydrolase_CS"/>
</dbReference>
<dbReference type="EMBL" id="VTPS01000001">
    <property type="protein sequence ID" value="TZE83428.1"/>
    <property type="molecule type" value="Genomic_DNA"/>
</dbReference>
<dbReference type="PROSITE" id="PS51462">
    <property type="entry name" value="NUDIX"/>
    <property type="match status" value="1"/>
</dbReference>
<dbReference type="PANTHER" id="PTHR11839">
    <property type="entry name" value="UDP/ADP-SUGAR PYROPHOSPHATASE"/>
    <property type="match status" value="1"/>
</dbReference>
<evidence type="ECO:0000256" key="3">
    <source>
        <dbReference type="RuleBase" id="RU003476"/>
    </source>
</evidence>
<dbReference type="FunFam" id="3.90.79.10:FF:000024">
    <property type="entry name" value="ADP-ribose pyrophosphatase"/>
    <property type="match status" value="1"/>
</dbReference>
<sequence length="177" mass="20117">MDKREITIKSQKIYDGRIINLRVDEVLLPNGRVAGREIVEHKGAVAVVPITIDNKVVMVKQYRKPAEDELWEIPAGKLEAGEQPEECAKRELEEETGYSGEIKKIYEFYTSPGFSDEYIYLYLATGLVPGKQHLDPDELLDMQEFSMEEIKDMLTSGAIRDAKTIIGIEYILMESMG</sequence>
<organism evidence="5 6">
    <name type="scientific">Calorimonas adulescens</name>
    <dbReference type="NCBI Taxonomy" id="2606906"/>
    <lineage>
        <taxon>Bacteria</taxon>
        <taxon>Bacillati</taxon>
        <taxon>Bacillota</taxon>
        <taxon>Clostridia</taxon>
        <taxon>Thermoanaerobacterales</taxon>
        <taxon>Thermoanaerobacteraceae</taxon>
        <taxon>Calorimonas</taxon>
    </lineage>
</organism>
<dbReference type="GO" id="GO:0006753">
    <property type="term" value="P:nucleoside phosphate metabolic process"/>
    <property type="evidence" value="ECO:0007669"/>
    <property type="project" value="TreeGrafter"/>
</dbReference>
<accession>A0A5D8QJH0</accession>
<evidence type="ECO:0000256" key="1">
    <source>
        <dbReference type="ARBA" id="ARBA00001946"/>
    </source>
</evidence>
<evidence type="ECO:0000313" key="5">
    <source>
        <dbReference type="EMBL" id="TZE83428.1"/>
    </source>
</evidence>
<dbReference type="GO" id="GO:0016462">
    <property type="term" value="F:pyrophosphatase activity"/>
    <property type="evidence" value="ECO:0007669"/>
    <property type="project" value="UniProtKB-ARBA"/>
</dbReference>
<dbReference type="CDD" id="cd03424">
    <property type="entry name" value="NUDIX_ADPRase_Nudt5_UGPPase_Nudt14"/>
    <property type="match status" value="1"/>
</dbReference>
<dbReference type="InterPro" id="IPR020476">
    <property type="entry name" value="Nudix_hydrolase"/>
</dbReference>
<evidence type="ECO:0000256" key="2">
    <source>
        <dbReference type="ARBA" id="ARBA00022801"/>
    </source>
</evidence>
<dbReference type="PANTHER" id="PTHR11839:SF18">
    <property type="entry name" value="NUDIX HYDROLASE DOMAIN-CONTAINING PROTEIN"/>
    <property type="match status" value="1"/>
</dbReference>
<proteinExistence type="inferred from homology"/>
<evidence type="ECO:0000313" key="6">
    <source>
        <dbReference type="Proteomes" id="UP000322976"/>
    </source>
</evidence>
<evidence type="ECO:0000259" key="4">
    <source>
        <dbReference type="PROSITE" id="PS51462"/>
    </source>
</evidence>
<dbReference type="GO" id="GO:0005829">
    <property type="term" value="C:cytosol"/>
    <property type="evidence" value="ECO:0007669"/>
    <property type="project" value="TreeGrafter"/>
</dbReference>
<comment type="caution">
    <text evidence="5">The sequence shown here is derived from an EMBL/GenBank/DDBJ whole genome shotgun (WGS) entry which is preliminary data.</text>
</comment>
<protein>
    <submittedName>
        <fullName evidence="5">NUDIX hydrolase</fullName>
    </submittedName>
</protein>
<dbReference type="PRINTS" id="PR00502">
    <property type="entry name" value="NUDIXFAMILY"/>
</dbReference>
<name>A0A5D8QJH0_9THEO</name>
<dbReference type="AlphaFoldDB" id="A0A5D8QJH0"/>
<comment type="cofactor">
    <cofactor evidence="1">
        <name>Mg(2+)</name>
        <dbReference type="ChEBI" id="CHEBI:18420"/>
    </cofactor>
</comment>
<keyword evidence="2 3" id="KW-0378">Hydrolase</keyword>
<dbReference type="Proteomes" id="UP000322976">
    <property type="component" value="Unassembled WGS sequence"/>
</dbReference>